<evidence type="ECO:0000313" key="3">
    <source>
        <dbReference type="Proteomes" id="UP000266841"/>
    </source>
</evidence>
<feature type="region of interest" description="Disordered" evidence="1">
    <location>
        <begin position="60"/>
        <end position="168"/>
    </location>
</feature>
<gene>
    <name evidence="2" type="ORF">THAOC_02895</name>
</gene>
<sequence>MEVLAAHLPAPREYQIWTPTEEIMDAILGALFRKRVPPESASLTVKPSQPMPVAWCHVNREPGVPNSDELETNSREETDFAEVPTCQPRHCLSKMIEARGGGGRRMLGTTRSKSKRPGSSTQTPGELESKAGREKKTHNERPGPSTNPPGELESEAGREEKAHSDRPG</sequence>
<comment type="caution">
    <text evidence="2">The sequence shown here is derived from an EMBL/GenBank/DDBJ whole genome shotgun (WGS) entry which is preliminary data.</text>
</comment>
<name>K0TQ40_THAOC</name>
<feature type="compositionally biased region" description="Basic and acidic residues" evidence="1">
    <location>
        <begin position="155"/>
        <end position="168"/>
    </location>
</feature>
<keyword evidence="3" id="KW-1185">Reference proteome</keyword>
<feature type="non-terminal residue" evidence="2">
    <location>
        <position position="168"/>
    </location>
</feature>
<proteinExistence type="predicted"/>
<accession>K0TQ40</accession>
<evidence type="ECO:0000256" key="1">
    <source>
        <dbReference type="SAM" id="MobiDB-lite"/>
    </source>
</evidence>
<protein>
    <submittedName>
        <fullName evidence="2">Uncharacterized protein</fullName>
    </submittedName>
</protein>
<dbReference type="Proteomes" id="UP000266841">
    <property type="component" value="Unassembled WGS sequence"/>
</dbReference>
<organism evidence="2 3">
    <name type="scientific">Thalassiosira oceanica</name>
    <name type="common">Marine diatom</name>
    <dbReference type="NCBI Taxonomy" id="159749"/>
    <lineage>
        <taxon>Eukaryota</taxon>
        <taxon>Sar</taxon>
        <taxon>Stramenopiles</taxon>
        <taxon>Ochrophyta</taxon>
        <taxon>Bacillariophyta</taxon>
        <taxon>Coscinodiscophyceae</taxon>
        <taxon>Thalassiosirophycidae</taxon>
        <taxon>Thalassiosirales</taxon>
        <taxon>Thalassiosiraceae</taxon>
        <taxon>Thalassiosira</taxon>
    </lineage>
</organism>
<dbReference type="AlphaFoldDB" id="K0TQ40"/>
<feature type="compositionally biased region" description="Basic and acidic residues" evidence="1">
    <location>
        <begin position="127"/>
        <end position="141"/>
    </location>
</feature>
<reference evidence="2 3" key="1">
    <citation type="journal article" date="2012" name="Genome Biol.">
        <title>Genome and low-iron response of an oceanic diatom adapted to chronic iron limitation.</title>
        <authorList>
            <person name="Lommer M."/>
            <person name="Specht M."/>
            <person name="Roy A.S."/>
            <person name="Kraemer L."/>
            <person name="Andreson R."/>
            <person name="Gutowska M.A."/>
            <person name="Wolf J."/>
            <person name="Bergner S.V."/>
            <person name="Schilhabel M.B."/>
            <person name="Klostermeier U.C."/>
            <person name="Beiko R.G."/>
            <person name="Rosenstiel P."/>
            <person name="Hippler M."/>
            <person name="Laroche J."/>
        </authorList>
    </citation>
    <scope>NUCLEOTIDE SEQUENCE [LARGE SCALE GENOMIC DNA]</scope>
    <source>
        <strain evidence="2 3">CCMP1005</strain>
    </source>
</reference>
<evidence type="ECO:0000313" key="2">
    <source>
        <dbReference type="EMBL" id="EJK75382.1"/>
    </source>
</evidence>
<dbReference type="EMBL" id="AGNL01002962">
    <property type="protein sequence ID" value="EJK75382.1"/>
    <property type="molecule type" value="Genomic_DNA"/>
</dbReference>